<dbReference type="InterPro" id="IPR003703">
    <property type="entry name" value="Acyl_CoA_thio"/>
</dbReference>
<evidence type="ECO:0000313" key="6">
    <source>
        <dbReference type="Proteomes" id="UP000799770"/>
    </source>
</evidence>
<comment type="similarity">
    <text evidence="1">Belongs to the C/M/P thioester hydrolase family.</text>
</comment>
<dbReference type="PANTHER" id="PTHR11066:SF35">
    <property type="entry name" value="ACYL-COA THIOESTERASE II"/>
    <property type="match status" value="1"/>
</dbReference>
<organism evidence="5 6">
    <name type="scientific">Lophiotrema nucula</name>
    <dbReference type="NCBI Taxonomy" id="690887"/>
    <lineage>
        <taxon>Eukaryota</taxon>
        <taxon>Fungi</taxon>
        <taxon>Dikarya</taxon>
        <taxon>Ascomycota</taxon>
        <taxon>Pezizomycotina</taxon>
        <taxon>Dothideomycetes</taxon>
        <taxon>Pleosporomycetidae</taxon>
        <taxon>Pleosporales</taxon>
        <taxon>Lophiotremataceae</taxon>
        <taxon>Lophiotrema</taxon>
    </lineage>
</organism>
<sequence length="324" mass="36184">MANAPRSFAEQMELQELGNNEYESLHHPERVGNAANIAYGGFALGTAVKAVALSVPDGYFLYTIMGSYLGPALTDRPLRASVKVIRQTRTFATRQVEVSQKQDDGTFRACLLAIADFHVKEPALLEYSAPPSRKYSGPNGLLDVSGRRAEMVEEGKISQKVAGLHMQTFGVLDRFFETRYCPEGIFYHKLTGIAKKLPTPQDDLPLTQRSTGDYIRPLHPLGTYPNQLCNLSFFMDGAISFSPLVFNHMFLDDTAACSSLDFALRVFQSELKMEEWHLREMITHVGGEGRSYSEAKVWNEEGKCVASMTQQSINRKKVEDKGKL</sequence>
<dbReference type="Pfam" id="PF20789">
    <property type="entry name" value="4HBT_3C"/>
    <property type="match status" value="1"/>
</dbReference>
<keyword evidence="2" id="KW-0378">Hydrolase</keyword>
<dbReference type="CDD" id="cd03444">
    <property type="entry name" value="Thioesterase_II_repeat1"/>
    <property type="match status" value="1"/>
</dbReference>
<gene>
    <name evidence="5" type="ORF">BDV96DRAFT_612105</name>
</gene>
<dbReference type="InterPro" id="IPR029069">
    <property type="entry name" value="HotDog_dom_sf"/>
</dbReference>
<feature type="domain" description="Acyl-CoA thioesterase-like N-terminal HotDog" evidence="3">
    <location>
        <begin position="28"/>
        <end position="118"/>
    </location>
</feature>
<protein>
    <submittedName>
        <fullName evidence="5">Acyl-CoA thioesterase II</fullName>
    </submittedName>
</protein>
<dbReference type="SUPFAM" id="SSF54637">
    <property type="entry name" value="Thioesterase/thiol ester dehydrase-isomerase"/>
    <property type="match status" value="2"/>
</dbReference>
<dbReference type="OrthoDB" id="68328at2759"/>
<dbReference type="InterPro" id="IPR049449">
    <property type="entry name" value="TesB_ACOT8-like_N"/>
</dbReference>
<keyword evidence="6" id="KW-1185">Reference proteome</keyword>
<dbReference type="AlphaFoldDB" id="A0A6A5ZA94"/>
<dbReference type="EMBL" id="ML977321">
    <property type="protein sequence ID" value="KAF2116116.1"/>
    <property type="molecule type" value="Genomic_DNA"/>
</dbReference>
<dbReference type="GO" id="GO:0047617">
    <property type="term" value="F:fatty acyl-CoA hydrolase activity"/>
    <property type="evidence" value="ECO:0007669"/>
    <property type="project" value="InterPro"/>
</dbReference>
<reference evidence="5" key="1">
    <citation type="journal article" date="2020" name="Stud. Mycol.">
        <title>101 Dothideomycetes genomes: a test case for predicting lifestyles and emergence of pathogens.</title>
        <authorList>
            <person name="Haridas S."/>
            <person name="Albert R."/>
            <person name="Binder M."/>
            <person name="Bloem J."/>
            <person name="Labutti K."/>
            <person name="Salamov A."/>
            <person name="Andreopoulos B."/>
            <person name="Baker S."/>
            <person name="Barry K."/>
            <person name="Bills G."/>
            <person name="Bluhm B."/>
            <person name="Cannon C."/>
            <person name="Castanera R."/>
            <person name="Culley D."/>
            <person name="Daum C."/>
            <person name="Ezra D."/>
            <person name="Gonzalez J."/>
            <person name="Henrissat B."/>
            <person name="Kuo A."/>
            <person name="Liang C."/>
            <person name="Lipzen A."/>
            <person name="Lutzoni F."/>
            <person name="Magnuson J."/>
            <person name="Mondo S."/>
            <person name="Nolan M."/>
            <person name="Ohm R."/>
            <person name="Pangilinan J."/>
            <person name="Park H.-J."/>
            <person name="Ramirez L."/>
            <person name="Alfaro M."/>
            <person name="Sun H."/>
            <person name="Tritt A."/>
            <person name="Yoshinaga Y."/>
            <person name="Zwiers L.-H."/>
            <person name="Turgeon B."/>
            <person name="Goodwin S."/>
            <person name="Spatafora J."/>
            <person name="Crous P."/>
            <person name="Grigoriev I."/>
        </authorList>
    </citation>
    <scope>NUCLEOTIDE SEQUENCE</scope>
    <source>
        <strain evidence="5">CBS 627.86</strain>
    </source>
</reference>
<evidence type="ECO:0000313" key="5">
    <source>
        <dbReference type="EMBL" id="KAF2116116.1"/>
    </source>
</evidence>
<name>A0A6A5ZA94_9PLEO</name>
<feature type="domain" description="Acyl-CoA thioesterase-like C-terminal" evidence="4">
    <location>
        <begin position="206"/>
        <end position="312"/>
    </location>
</feature>
<dbReference type="GO" id="GO:0009062">
    <property type="term" value="P:fatty acid catabolic process"/>
    <property type="evidence" value="ECO:0007669"/>
    <property type="project" value="TreeGrafter"/>
</dbReference>
<evidence type="ECO:0000259" key="4">
    <source>
        <dbReference type="Pfam" id="PF20789"/>
    </source>
</evidence>
<dbReference type="InterPro" id="IPR042171">
    <property type="entry name" value="Acyl-CoA_hotdog"/>
</dbReference>
<dbReference type="Pfam" id="PF13622">
    <property type="entry name" value="4HBT_3"/>
    <property type="match status" value="1"/>
</dbReference>
<dbReference type="Gene3D" id="2.40.160.210">
    <property type="entry name" value="Acyl-CoA thioesterase, double hotdog domain"/>
    <property type="match status" value="1"/>
</dbReference>
<evidence type="ECO:0000259" key="3">
    <source>
        <dbReference type="Pfam" id="PF13622"/>
    </source>
</evidence>
<proteinExistence type="inferred from homology"/>
<dbReference type="GO" id="GO:0005782">
    <property type="term" value="C:peroxisomal matrix"/>
    <property type="evidence" value="ECO:0007669"/>
    <property type="project" value="UniProtKB-SubCell"/>
</dbReference>
<dbReference type="Proteomes" id="UP000799770">
    <property type="component" value="Unassembled WGS sequence"/>
</dbReference>
<dbReference type="CDD" id="cd03445">
    <property type="entry name" value="Thioesterase_II_repeat2"/>
    <property type="match status" value="1"/>
</dbReference>
<evidence type="ECO:0000256" key="1">
    <source>
        <dbReference type="ARBA" id="ARBA00006538"/>
    </source>
</evidence>
<dbReference type="GO" id="GO:0006637">
    <property type="term" value="P:acyl-CoA metabolic process"/>
    <property type="evidence" value="ECO:0007669"/>
    <property type="project" value="InterPro"/>
</dbReference>
<dbReference type="PANTHER" id="PTHR11066">
    <property type="entry name" value="ACYL-COA THIOESTERASE"/>
    <property type="match status" value="1"/>
</dbReference>
<dbReference type="InterPro" id="IPR049450">
    <property type="entry name" value="ACOT8-like_C"/>
</dbReference>
<evidence type="ECO:0000256" key="2">
    <source>
        <dbReference type="ARBA" id="ARBA00022801"/>
    </source>
</evidence>
<accession>A0A6A5ZA94</accession>